<dbReference type="Pfam" id="PF00078">
    <property type="entry name" value="RVT_1"/>
    <property type="match status" value="1"/>
</dbReference>
<dbReference type="Proteomes" id="UP001152795">
    <property type="component" value="Unassembled WGS sequence"/>
</dbReference>
<name>A0A6S7IXE9_PARCT</name>
<evidence type="ECO:0000313" key="2">
    <source>
        <dbReference type="Proteomes" id="UP001152795"/>
    </source>
</evidence>
<dbReference type="EMBL" id="CACRXK020006689">
    <property type="protein sequence ID" value="CAB4010142.1"/>
    <property type="molecule type" value="Genomic_DNA"/>
</dbReference>
<comment type="caution">
    <text evidence="1">The sequence shown here is derived from an EMBL/GenBank/DDBJ whole genome shotgun (WGS) entry which is preliminary data.</text>
</comment>
<dbReference type="InterPro" id="IPR000477">
    <property type="entry name" value="RT_dom"/>
</dbReference>
<dbReference type="SUPFAM" id="SSF56672">
    <property type="entry name" value="DNA/RNA polymerases"/>
    <property type="match status" value="1"/>
</dbReference>
<organism evidence="1 2">
    <name type="scientific">Paramuricea clavata</name>
    <name type="common">Red gorgonian</name>
    <name type="synonym">Violescent sea-whip</name>
    <dbReference type="NCBI Taxonomy" id="317549"/>
    <lineage>
        <taxon>Eukaryota</taxon>
        <taxon>Metazoa</taxon>
        <taxon>Cnidaria</taxon>
        <taxon>Anthozoa</taxon>
        <taxon>Octocorallia</taxon>
        <taxon>Malacalcyonacea</taxon>
        <taxon>Plexauridae</taxon>
        <taxon>Paramuricea</taxon>
    </lineage>
</organism>
<dbReference type="CDD" id="cd01650">
    <property type="entry name" value="RT_nLTR_like"/>
    <property type="match status" value="1"/>
</dbReference>
<evidence type="ECO:0000313" key="1">
    <source>
        <dbReference type="EMBL" id="CAB4010142.1"/>
    </source>
</evidence>
<protein>
    <submittedName>
        <fullName evidence="1">Uncharacterized protein</fullName>
    </submittedName>
</protein>
<dbReference type="InterPro" id="IPR043502">
    <property type="entry name" value="DNA/RNA_pol_sf"/>
</dbReference>
<accession>A0A6S7IXE9</accession>
<dbReference type="OrthoDB" id="426210at2759"/>
<keyword evidence="2" id="KW-1185">Reference proteome</keyword>
<reference evidence="1" key="1">
    <citation type="submission" date="2020-04" db="EMBL/GenBank/DDBJ databases">
        <authorList>
            <person name="Alioto T."/>
            <person name="Alioto T."/>
            <person name="Gomez Garrido J."/>
        </authorList>
    </citation>
    <scope>NUCLEOTIDE SEQUENCE</scope>
    <source>
        <strain evidence="1">A484AB</strain>
    </source>
</reference>
<dbReference type="PANTHER" id="PTHR33332">
    <property type="entry name" value="REVERSE TRANSCRIPTASE DOMAIN-CONTAINING PROTEIN"/>
    <property type="match status" value="1"/>
</dbReference>
<sequence length="292" mass="33535">MKHIWEHLRVILIECQHGFVPGKSCTAQLIDVLDKIGRLLDRGEQIDVIYLDMSKAFDRVNHKILIEKLRHLGLTNLVRWFKSYLYRRRQQVTVLGATSPTLPVTSGVPQGSILGSVLFLLYVLNDLPDKFSSSKIAAFAVDTKIIKRISSIPDNIHLQEDLNSLVQWSSSTDLTFNPIKCKVQTISRKRKPIKTSYTMDDSDLEHCSHEKDLEVWISSDLTWKKQVQTQSAKANKILGYAKRTTQRIGSVRTRRTIYLTVVRAHLAYSSQVWAPQTVELIKEIERIQRRAN</sequence>
<dbReference type="PROSITE" id="PS50878">
    <property type="entry name" value="RT_POL"/>
    <property type="match status" value="1"/>
</dbReference>
<proteinExistence type="predicted"/>
<dbReference type="AlphaFoldDB" id="A0A6S7IXE9"/>
<gene>
    <name evidence="1" type="ORF">PACLA_8A043835</name>
</gene>